<evidence type="ECO:0000256" key="1">
    <source>
        <dbReference type="SAM" id="MobiDB-lite"/>
    </source>
</evidence>
<keyword evidence="3" id="KW-1185">Reference proteome</keyword>
<name>A0A498JI71_MALDO</name>
<gene>
    <name evidence="2" type="ORF">DVH24_024201</name>
</gene>
<feature type="region of interest" description="Disordered" evidence="1">
    <location>
        <begin position="74"/>
        <end position="105"/>
    </location>
</feature>
<dbReference type="EMBL" id="RDQH01000333">
    <property type="protein sequence ID" value="RXH94517.1"/>
    <property type="molecule type" value="Genomic_DNA"/>
</dbReference>
<comment type="caution">
    <text evidence="2">The sequence shown here is derived from an EMBL/GenBank/DDBJ whole genome shotgun (WGS) entry which is preliminary data.</text>
</comment>
<dbReference type="Proteomes" id="UP000290289">
    <property type="component" value="Chromosome 7"/>
</dbReference>
<feature type="compositionally biased region" description="Basic residues" evidence="1">
    <location>
        <begin position="96"/>
        <end position="105"/>
    </location>
</feature>
<proteinExistence type="predicted"/>
<accession>A0A498JI71</accession>
<protein>
    <submittedName>
        <fullName evidence="2">Uncharacterized protein</fullName>
    </submittedName>
</protein>
<evidence type="ECO:0000313" key="3">
    <source>
        <dbReference type="Proteomes" id="UP000290289"/>
    </source>
</evidence>
<reference evidence="2 3" key="1">
    <citation type="submission" date="2018-10" db="EMBL/GenBank/DDBJ databases">
        <title>A high-quality apple genome assembly.</title>
        <authorList>
            <person name="Hu J."/>
        </authorList>
    </citation>
    <scope>NUCLEOTIDE SEQUENCE [LARGE SCALE GENOMIC DNA]</scope>
    <source>
        <strain evidence="3">cv. HFTH1</strain>
        <tissue evidence="2">Young leaf</tissue>
    </source>
</reference>
<sequence>MATATTEGLIGDIPYQLAGNSALVHTRTKCKRQTTVETVGSSAPLVVLPSVISSNSNFANAHWRPPGMTFAISSNAKNPWRPSGMSPMHNMQNQQVKKHRTLQKK</sequence>
<evidence type="ECO:0000313" key="2">
    <source>
        <dbReference type="EMBL" id="RXH94517.1"/>
    </source>
</evidence>
<dbReference type="AlphaFoldDB" id="A0A498JI71"/>
<organism evidence="2 3">
    <name type="scientific">Malus domestica</name>
    <name type="common">Apple</name>
    <name type="synonym">Pyrus malus</name>
    <dbReference type="NCBI Taxonomy" id="3750"/>
    <lineage>
        <taxon>Eukaryota</taxon>
        <taxon>Viridiplantae</taxon>
        <taxon>Streptophyta</taxon>
        <taxon>Embryophyta</taxon>
        <taxon>Tracheophyta</taxon>
        <taxon>Spermatophyta</taxon>
        <taxon>Magnoliopsida</taxon>
        <taxon>eudicotyledons</taxon>
        <taxon>Gunneridae</taxon>
        <taxon>Pentapetalae</taxon>
        <taxon>rosids</taxon>
        <taxon>fabids</taxon>
        <taxon>Rosales</taxon>
        <taxon>Rosaceae</taxon>
        <taxon>Amygdaloideae</taxon>
        <taxon>Maleae</taxon>
        <taxon>Malus</taxon>
    </lineage>
</organism>